<dbReference type="Gene3D" id="1.20.1250.20">
    <property type="entry name" value="MFS general substrate transporter like domains"/>
    <property type="match status" value="2"/>
</dbReference>
<dbReference type="CDD" id="cd17478">
    <property type="entry name" value="MFS_FsR"/>
    <property type="match status" value="1"/>
</dbReference>
<dbReference type="GO" id="GO:0005886">
    <property type="term" value="C:plasma membrane"/>
    <property type="evidence" value="ECO:0007669"/>
    <property type="project" value="UniProtKB-SubCell"/>
</dbReference>
<feature type="transmembrane region" description="Helical" evidence="6">
    <location>
        <begin position="109"/>
        <end position="126"/>
    </location>
</feature>
<keyword evidence="4 6" id="KW-1133">Transmembrane helix</keyword>
<dbReference type="Proteomes" id="UP000005439">
    <property type="component" value="Chromosome"/>
</dbReference>
<evidence type="ECO:0000313" key="8">
    <source>
        <dbReference type="EMBL" id="AEW06184.1"/>
    </source>
</evidence>
<evidence type="ECO:0000256" key="6">
    <source>
        <dbReference type="SAM" id="Phobius"/>
    </source>
</evidence>
<feature type="transmembrane region" description="Helical" evidence="6">
    <location>
        <begin position="176"/>
        <end position="194"/>
    </location>
</feature>
<feature type="transmembrane region" description="Helical" evidence="6">
    <location>
        <begin position="306"/>
        <end position="328"/>
    </location>
</feature>
<keyword evidence="9" id="KW-1185">Reference proteome</keyword>
<feature type="transmembrane region" description="Helical" evidence="6">
    <location>
        <begin position="83"/>
        <end position="103"/>
    </location>
</feature>
<proteinExistence type="predicted"/>
<evidence type="ECO:0000256" key="2">
    <source>
        <dbReference type="ARBA" id="ARBA00022448"/>
    </source>
</evidence>
<dbReference type="KEGG" id="sap:Sulac_2722"/>
<sequence length="395" mass="41837">MNQAPAADVHHTPTARGTVWKTLGFTISHFFNDSYPSLYPALLPVLMVDMKFSVALAGLLSSIVALTTQLLQPVMGLWADRVGTRYFVVGGLLAGSVLTAGALAWAPSYTVFVALLLIAGLGNAAFHPHASALVGDLTKERKGFFMSLFMIGGNLGRAMAPIMVTTAYLWWGRQGLWVLALPGVVVALLAYRLLTPPPKPRPRSSQLLTRGLFPAIWGAGALLLVVALRNLASMAALTLIPIYWRHLHRPLTESALLLTVMFLTGAVGNMSGGALSDRLGAKPVMIGSALLTSATIWWFLSSRGWTTWLAIGVLGFALYSTGSVVMVFGQALFPQNKGMASGLTLGVGNTLGALAVGLIGLVASHWSIPAAFEATAVIVLASIPFVVPLKTPERI</sequence>
<organism evidence="8 9">
    <name type="scientific">Sulfobacillus acidophilus (strain ATCC 700253 / DSM 10332 / NAL)</name>
    <dbReference type="NCBI Taxonomy" id="679936"/>
    <lineage>
        <taxon>Bacteria</taxon>
        <taxon>Bacillati</taxon>
        <taxon>Bacillota</taxon>
        <taxon>Clostridia</taxon>
        <taxon>Eubacteriales</taxon>
        <taxon>Clostridiales Family XVII. Incertae Sedis</taxon>
        <taxon>Sulfobacillus</taxon>
    </lineage>
</organism>
<dbReference type="STRING" id="679936.Sulac_2722"/>
<dbReference type="PANTHER" id="PTHR43129:SF1">
    <property type="entry name" value="FOSMIDOMYCIN RESISTANCE PROTEIN"/>
    <property type="match status" value="1"/>
</dbReference>
<dbReference type="PROSITE" id="PS50850">
    <property type="entry name" value="MFS"/>
    <property type="match status" value="1"/>
</dbReference>
<evidence type="ECO:0000256" key="5">
    <source>
        <dbReference type="ARBA" id="ARBA00023136"/>
    </source>
</evidence>
<evidence type="ECO:0000313" key="9">
    <source>
        <dbReference type="Proteomes" id="UP000005439"/>
    </source>
</evidence>
<dbReference type="PATRIC" id="fig|679936.5.peg.2816"/>
<feature type="transmembrane region" description="Helical" evidence="6">
    <location>
        <begin position="52"/>
        <end position="71"/>
    </location>
</feature>
<accession>G8TXX8</accession>
<keyword evidence="2" id="KW-0813">Transport</keyword>
<dbReference type="Pfam" id="PF07690">
    <property type="entry name" value="MFS_1"/>
    <property type="match status" value="1"/>
</dbReference>
<dbReference type="PANTHER" id="PTHR43129">
    <property type="entry name" value="FOSMIDOMYCIN RESISTANCE PROTEIN"/>
    <property type="match status" value="1"/>
</dbReference>
<gene>
    <name evidence="8" type="ordered locus">Sulac_2722</name>
</gene>
<feature type="transmembrane region" description="Helical" evidence="6">
    <location>
        <begin position="147"/>
        <end position="170"/>
    </location>
</feature>
<feature type="transmembrane region" description="Helical" evidence="6">
    <location>
        <begin position="256"/>
        <end position="276"/>
    </location>
</feature>
<keyword evidence="3 6" id="KW-0812">Transmembrane</keyword>
<evidence type="ECO:0000259" key="7">
    <source>
        <dbReference type="PROSITE" id="PS50850"/>
    </source>
</evidence>
<evidence type="ECO:0000256" key="1">
    <source>
        <dbReference type="ARBA" id="ARBA00004651"/>
    </source>
</evidence>
<evidence type="ECO:0000256" key="3">
    <source>
        <dbReference type="ARBA" id="ARBA00022692"/>
    </source>
</evidence>
<reference evidence="9" key="1">
    <citation type="submission" date="2011-12" db="EMBL/GenBank/DDBJ databases">
        <title>The complete genome of chromosome of Sulfobacillus acidophilus DSM 10332.</title>
        <authorList>
            <person name="Lucas S."/>
            <person name="Han J."/>
            <person name="Lapidus A."/>
            <person name="Bruce D."/>
            <person name="Goodwin L."/>
            <person name="Pitluck S."/>
            <person name="Peters L."/>
            <person name="Kyrpides N."/>
            <person name="Mavromatis K."/>
            <person name="Ivanova N."/>
            <person name="Mikhailova N."/>
            <person name="Chertkov O."/>
            <person name="Saunders E."/>
            <person name="Detter J.C."/>
            <person name="Tapia R."/>
            <person name="Han C."/>
            <person name="Land M."/>
            <person name="Hauser L."/>
            <person name="Markowitz V."/>
            <person name="Cheng J.-F."/>
            <person name="Hugenholtz P."/>
            <person name="Woyke T."/>
            <person name="Wu D."/>
            <person name="Pukall R."/>
            <person name="Gehrich-Schroeter G."/>
            <person name="Schneider S."/>
            <person name="Klenk H.-P."/>
            <person name="Eisen J.A."/>
        </authorList>
    </citation>
    <scope>NUCLEOTIDE SEQUENCE [LARGE SCALE GENOMIC DNA]</scope>
    <source>
        <strain evidence="9">ATCC 700253 / DSM 10332 / NAL</strain>
    </source>
</reference>
<feature type="transmembrane region" description="Helical" evidence="6">
    <location>
        <begin position="340"/>
        <end position="362"/>
    </location>
</feature>
<feature type="domain" description="Major facilitator superfamily (MFS) profile" evidence="7">
    <location>
        <begin position="21"/>
        <end position="394"/>
    </location>
</feature>
<comment type="subcellular location">
    <subcellularLocation>
        <location evidence="1">Cell membrane</location>
        <topology evidence="1">Multi-pass membrane protein</topology>
    </subcellularLocation>
</comment>
<dbReference type="InterPro" id="IPR020846">
    <property type="entry name" value="MFS_dom"/>
</dbReference>
<dbReference type="EMBL" id="CP003179">
    <property type="protein sequence ID" value="AEW06184.1"/>
    <property type="molecule type" value="Genomic_DNA"/>
</dbReference>
<dbReference type="HOGENOM" id="CLU_040537_1_0_9"/>
<dbReference type="InterPro" id="IPR036259">
    <property type="entry name" value="MFS_trans_sf"/>
</dbReference>
<dbReference type="InterPro" id="IPR011701">
    <property type="entry name" value="MFS"/>
</dbReference>
<dbReference type="SUPFAM" id="SSF103473">
    <property type="entry name" value="MFS general substrate transporter"/>
    <property type="match status" value="1"/>
</dbReference>
<evidence type="ECO:0000256" key="4">
    <source>
        <dbReference type="ARBA" id="ARBA00022989"/>
    </source>
</evidence>
<name>G8TXX8_SULAD</name>
<dbReference type="AlphaFoldDB" id="G8TXX8"/>
<protein>
    <submittedName>
        <fullName evidence="8">Major facilitator superfamily MFS_1</fullName>
    </submittedName>
</protein>
<feature type="transmembrane region" description="Helical" evidence="6">
    <location>
        <begin position="368"/>
        <end position="389"/>
    </location>
</feature>
<reference evidence="8 9" key="2">
    <citation type="journal article" date="2012" name="Stand. Genomic Sci.">
        <title>Complete genome sequence of the moderately thermophilic mineral-sulfide-oxidizing firmicute Sulfobacillus acidophilus type strain (NAL(T)).</title>
        <authorList>
            <person name="Anderson I."/>
            <person name="Chertkov O."/>
            <person name="Chen A."/>
            <person name="Saunders E."/>
            <person name="Lapidus A."/>
            <person name="Nolan M."/>
            <person name="Lucas S."/>
            <person name="Hammon N."/>
            <person name="Deshpande S."/>
            <person name="Cheng J.F."/>
            <person name="Han C."/>
            <person name="Tapia R."/>
            <person name="Goodwin L.A."/>
            <person name="Pitluck S."/>
            <person name="Liolios K."/>
            <person name="Pagani I."/>
            <person name="Ivanova N."/>
            <person name="Mikhailova N."/>
            <person name="Pati A."/>
            <person name="Palaniappan K."/>
            <person name="Land M."/>
            <person name="Pan C."/>
            <person name="Rohde M."/>
            <person name="Pukall R."/>
            <person name="Goker M."/>
            <person name="Detter J.C."/>
            <person name="Woyke T."/>
            <person name="Bristow J."/>
            <person name="Eisen J.A."/>
            <person name="Markowitz V."/>
            <person name="Hugenholtz P."/>
            <person name="Kyrpides N.C."/>
            <person name="Klenk H.P."/>
            <person name="Mavromatis K."/>
        </authorList>
    </citation>
    <scope>NUCLEOTIDE SEQUENCE [LARGE SCALE GENOMIC DNA]</scope>
    <source>
        <strain evidence="9">ATCC 700253 / DSM 10332 / NAL</strain>
    </source>
</reference>
<dbReference type="GO" id="GO:0022857">
    <property type="term" value="F:transmembrane transporter activity"/>
    <property type="evidence" value="ECO:0007669"/>
    <property type="project" value="InterPro"/>
</dbReference>
<keyword evidence="5 6" id="KW-0472">Membrane</keyword>
<feature type="transmembrane region" description="Helical" evidence="6">
    <location>
        <begin position="215"/>
        <end position="244"/>
    </location>
</feature>